<feature type="active site" description="Proton acceptor; via carboxylate" evidence="4">
    <location>
        <position position="436"/>
    </location>
</feature>
<feature type="binding site" evidence="4">
    <location>
        <begin position="115"/>
        <end position="120"/>
    </location>
    <ligand>
        <name>acetyl-CoA</name>
        <dbReference type="ChEBI" id="CHEBI:57288"/>
    </ligand>
</feature>
<feature type="domain" description="N-acetyltransferase" evidence="5">
    <location>
        <begin position="39"/>
        <end position="169"/>
    </location>
</feature>
<dbReference type="InterPro" id="IPR025559">
    <property type="entry name" value="Eis_dom"/>
</dbReference>
<accession>A0A934IDB8</accession>
<dbReference type="Gene3D" id="3.30.1050.10">
    <property type="entry name" value="SCP2 sterol-binding domain"/>
    <property type="match status" value="1"/>
</dbReference>
<dbReference type="InterPro" id="IPR016181">
    <property type="entry name" value="Acyl_CoA_acyltransferase"/>
</dbReference>
<evidence type="ECO:0000256" key="2">
    <source>
        <dbReference type="ARBA" id="ARBA00022679"/>
    </source>
</evidence>
<dbReference type="Pfam" id="PF13530">
    <property type="entry name" value="SCP2_2"/>
    <property type="match status" value="1"/>
</dbReference>
<comment type="subunit">
    <text evidence="4">Homohexamer; trimer of dimers.</text>
</comment>
<dbReference type="PANTHER" id="PTHR37817">
    <property type="entry name" value="N-ACETYLTRANSFERASE EIS"/>
    <property type="match status" value="1"/>
</dbReference>
<dbReference type="HAMAP" id="MF_01812">
    <property type="entry name" value="Eis"/>
    <property type="match status" value="1"/>
</dbReference>
<protein>
    <submittedName>
        <fullName evidence="6">GNAT family N-acetyltransferase</fullName>
    </submittedName>
</protein>
<evidence type="ECO:0000256" key="1">
    <source>
        <dbReference type="ARBA" id="ARBA00009213"/>
    </source>
</evidence>
<gene>
    <name evidence="6" type="ORF">JAV76_12825</name>
</gene>
<dbReference type="PANTHER" id="PTHR37817:SF1">
    <property type="entry name" value="N-ACETYLTRANSFERASE EIS"/>
    <property type="match status" value="1"/>
</dbReference>
<keyword evidence="2 4" id="KW-0808">Transferase</keyword>
<dbReference type="Proteomes" id="UP000602087">
    <property type="component" value="Unassembled WGS sequence"/>
</dbReference>
<dbReference type="GO" id="GO:0034069">
    <property type="term" value="F:aminoglycoside N-acetyltransferase activity"/>
    <property type="evidence" value="ECO:0007669"/>
    <property type="project" value="TreeGrafter"/>
</dbReference>
<dbReference type="SUPFAM" id="SSF55729">
    <property type="entry name" value="Acyl-CoA N-acyltransferases (Nat)"/>
    <property type="match status" value="1"/>
</dbReference>
<keyword evidence="3 4" id="KW-0012">Acyltransferase</keyword>
<evidence type="ECO:0000256" key="3">
    <source>
        <dbReference type="ARBA" id="ARBA00023315"/>
    </source>
</evidence>
<dbReference type="InterPro" id="IPR036527">
    <property type="entry name" value="SCP2_sterol-bd_dom_sf"/>
</dbReference>
<organism evidence="6 7">
    <name type="scientific">Sanguibacter suaedae</name>
    <dbReference type="NCBI Taxonomy" id="2795737"/>
    <lineage>
        <taxon>Bacteria</taxon>
        <taxon>Bacillati</taxon>
        <taxon>Actinomycetota</taxon>
        <taxon>Actinomycetes</taxon>
        <taxon>Micrococcales</taxon>
        <taxon>Sanguibacteraceae</taxon>
        <taxon>Sanguibacter</taxon>
    </lineage>
</organism>
<dbReference type="GO" id="GO:0030649">
    <property type="term" value="P:aminoglycoside antibiotic catabolic process"/>
    <property type="evidence" value="ECO:0007669"/>
    <property type="project" value="TreeGrafter"/>
</dbReference>
<sequence length="436" mass="47057">MPSFDHDYELRRFAPEIVDGAATPATAGWVAAERLAFHETHHDDPETVAAEARRMITDDRELTGVYARETRPGTLGADQPVGTFVSFTKTLNVGGGRLVDAHLISDVTVRPTHRRRGILRRMMTGDLHRAAERGAAVAALTATEATIYRRFGFGPATRQRTISMSKREPLKLLTSSRGTVELADPTTLGPVAEAVFDAFHARTTGSVDRHAGHWSRMLAGVDYGTKPDPNLRAALHFSPEGTPDGYVTYRSAERGDDVVLTVVDLVTASDDAYLGLWELLASIDLVTEITWKAAPIDDVLVHALADNRHLTVAREQDHVWLRILDPVAALEARPYAADATVTLRVHDRLGLADGTFRLTASGGDGTVERLVGPDGDPAQGADVELDVSVLASCYLGGSDVVTLAAAGLLHEHAPGAVQRLRTLLTPERSVYGVTSF</sequence>
<feature type="binding site" evidence="4">
    <location>
        <begin position="107"/>
        <end position="109"/>
    </location>
    <ligand>
        <name>acetyl-CoA</name>
        <dbReference type="ChEBI" id="CHEBI:57288"/>
    </ligand>
</feature>
<dbReference type="InterPro" id="IPR000182">
    <property type="entry name" value="GNAT_dom"/>
</dbReference>
<feature type="active site" description="Proton donor" evidence="4">
    <location>
        <position position="148"/>
    </location>
</feature>
<dbReference type="PROSITE" id="PS51186">
    <property type="entry name" value="GNAT"/>
    <property type="match status" value="1"/>
</dbReference>
<dbReference type="EMBL" id="JAEINH010000012">
    <property type="protein sequence ID" value="MBI9115898.1"/>
    <property type="molecule type" value="Genomic_DNA"/>
</dbReference>
<reference evidence="6" key="1">
    <citation type="submission" date="2020-12" db="EMBL/GenBank/DDBJ databases">
        <title>Sanguibacter suaedae sp. nov., isolated from Suaeda aralocaspica.</title>
        <authorList>
            <person name="Ma Q."/>
        </authorList>
    </citation>
    <scope>NUCLEOTIDE SEQUENCE</scope>
    <source>
        <strain evidence="6">YZGR15</strain>
    </source>
</reference>
<keyword evidence="7" id="KW-1185">Reference proteome</keyword>
<dbReference type="AlphaFoldDB" id="A0A934IDB8"/>
<dbReference type="SUPFAM" id="SSF55718">
    <property type="entry name" value="SCP-like"/>
    <property type="match status" value="1"/>
</dbReference>
<dbReference type="Pfam" id="PF17668">
    <property type="entry name" value="Acetyltransf_17"/>
    <property type="match status" value="1"/>
</dbReference>
<feature type="binding site" evidence="4">
    <location>
        <begin position="143"/>
        <end position="144"/>
    </location>
    <ligand>
        <name>acetyl-CoA</name>
        <dbReference type="ChEBI" id="CHEBI:57288"/>
    </ligand>
</feature>
<name>A0A934IDB8_9MICO</name>
<comment type="caution">
    <text evidence="6">The sequence shown here is derived from an EMBL/GenBank/DDBJ whole genome shotgun (WGS) entry which is preliminary data.</text>
</comment>
<dbReference type="InterPro" id="IPR051554">
    <property type="entry name" value="Acetyltransferase_Eis"/>
</dbReference>
<dbReference type="RefSeq" id="WP_198734469.1">
    <property type="nucleotide sequence ID" value="NZ_JAEINH010000012.1"/>
</dbReference>
<evidence type="ECO:0000259" key="5">
    <source>
        <dbReference type="PROSITE" id="PS51186"/>
    </source>
</evidence>
<proteinExistence type="inferred from homology"/>
<dbReference type="InterPro" id="IPR041380">
    <property type="entry name" value="Acetyltransf_17"/>
</dbReference>
<evidence type="ECO:0000313" key="7">
    <source>
        <dbReference type="Proteomes" id="UP000602087"/>
    </source>
</evidence>
<evidence type="ECO:0000256" key="4">
    <source>
        <dbReference type="HAMAP-Rule" id="MF_01812"/>
    </source>
</evidence>
<comment type="similarity">
    <text evidence="1 4">Belongs to the acetyltransferase Eis family.</text>
</comment>
<dbReference type="Gene3D" id="3.40.630.30">
    <property type="match status" value="2"/>
</dbReference>
<evidence type="ECO:0000313" key="6">
    <source>
        <dbReference type="EMBL" id="MBI9115898.1"/>
    </source>
</evidence>
<dbReference type="Pfam" id="PF13527">
    <property type="entry name" value="Acetyltransf_9"/>
    <property type="match status" value="1"/>
</dbReference>
<dbReference type="InterPro" id="IPR022902">
    <property type="entry name" value="NAcTrfase_Eis"/>
</dbReference>